<dbReference type="SUPFAM" id="SSF51230">
    <property type="entry name" value="Single hybrid motif"/>
    <property type="match status" value="1"/>
</dbReference>
<dbReference type="EMBL" id="JQAN02000006">
    <property type="protein sequence ID" value="PPD58642.1"/>
    <property type="molecule type" value="Genomic_DNA"/>
</dbReference>
<reference evidence="2 3" key="1">
    <citation type="journal article" date="2017" name="ISME J.">
        <title>Grape pomace compost harbors organohalide-respiring Dehalogenimonas species with novel reductive dehalogenase genes.</title>
        <authorList>
            <person name="Yang Y."/>
            <person name="Higgins S.A."/>
            <person name="Yan J."/>
            <person name="Simsir B."/>
            <person name="Chourey K."/>
            <person name="Iyer R."/>
            <person name="Hettich R.L."/>
            <person name="Baldwin B."/>
            <person name="Ogles D.M."/>
            <person name="Loffler F.E."/>
        </authorList>
    </citation>
    <scope>NUCLEOTIDE SEQUENCE [LARGE SCALE GENOMIC DNA]</scope>
    <source>
        <strain evidence="2 3">GP</strain>
    </source>
</reference>
<dbReference type="GO" id="GO:0004736">
    <property type="term" value="F:pyruvate carboxylase activity"/>
    <property type="evidence" value="ECO:0007669"/>
    <property type="project" value="TreeGrafter"/>
</dbReference>
<dbReference type="PROSITE" id="PS00188">
    <property type="entry name" value="BIOTIN"/>
    <property type="match status" value="1"/>
</dbReference>
<dbReference type="InterPro" id="IPR000089">
    <property type="entry name" value="Biotin_lipoyl"/>
</dbReference>
<accession>A0A2P5P8K9</accession>
<protein>
    <submittedName>
        <fullName evidence="2">Carboxylase</fullName>
    </submittedName>
</protein>
<sequence>MPVQPLKITDLTLRDGHQSLLATRMRTDDILGIIGDMDQVGFHSMEVWGGATFDVPIRFLNEDPWDRLREMKKRATRTPLQMLLRGQNLVGYRNYADDVVTAFVGHAADCGVDIFRVFDAVNDERNFETALKAIKSKGKHAQLAISYSLTERVMGGPVYNLEYYVEKAKTFEDMGADSFCIKDMAGIIAPNDAYTLVKALKKAIKIPIQFHSHYTSGMASMSMLKAVEAGADIVDTCLAPWALRTSHPAVEPMVVSLTGTPRDTGLDLHQLLKIGDYFETISPKYRDFMDTTKMAVIDTAVLEHQVPGGMISNLVSQLREAGALNRIDEVYDEIPRVRREMGFPPLVTPTSQIVGIQAVQNVLFGRYKVISAQVKDYFYGLYGRPPMPVEPEIQKLALKGYERGEVPITVRPADVLKPELEAAKEATKGIARDIGDVLTYALYPQVGLRFLKWKYGLENPPADTKPRTLEDVKREDDLVTKAKSGKLVEKSAEKVNPVPTATLIAPVGGLRHFNVHLDGKVYCVGVEPTASVAPAATYIAPPSVATPAAQLDSKPLSPAPVEIKPVAAKAIEQAKPAEAPRPVEAPIAKTEAKLPPAGSEPCGEDVLAPMPGVILRYEVKVGDKVKSGDTVVVLEAMKMAIDLPSTTDGTVAAIKFGVGDRVSRDDVLAIIAP</sequence>
<dbReference type="SUPFAM" id="SSF51569">
    <property type="entry name" value="Aldolase"/>
    <property type="match status" value="1"/>
</dbReference>
<proteinExistence type="predicted"/>
<comment type="caution">
    <text evidence="2">The sequence shown here is derived from an EMBL/GenBank/DDBJ whole genome shotgun (WGS) entry which is preliminary data.</text>
</comment>
<dbReference type="Pfam" id="PF02436">
    <property type="entry name" value="PYC_OADA"/>
    <property type="match status" value="1"/>
</dbReference>
<keyword evidence="1" id="KW-0092">Biotin</keyword>
<dbReference type="AlphaFoldDB" id="A0A2P5P8K9"/>
<dbReference type="InterPro" id="IPR000891">
    <property type="entry name" value="PYR_CT"/>
</dbReference>
<dbReference type="GO" id="GO:0005737">
    <property type="term" value="C:cytoplasm"/>
    <property type="evidence" value="ECO:0007669"/>
    <property type="project" value="TreeGrafter"/>
</dbReference>
<dbReference type="InterPro" id="IPR055268">
    <property type="entry name" value="PCB-like"/>
</dbReference>
<dbReference type="Gene3D" id="3.20.20.70">
    <property type="entry name" value="Aldolase class I"/>
    <property type="match status" value="1"/>
</dbReference>
<dbReference type="InterPro" id="IPR003379">
    <property type="entry name" value="Carboxylase_cons_dom"/>
</dbReference>
<dbReference type="InterPro" id="IPR011053">
    <property type="entry name" value="Single_hybrid_motif"/>
</dbReference>
<gene>
    <name evidence="2" type="ORF">JP09_001835</name>
</gene>
<organism evidence="2 3">
    <name type="scientific">Dehalogenimonas etheniformans</name>
    <dbReference type="NCBI Taxonomy" id="1536648"/>
    <lineage>
        <taxon>Bacteria</taxon>
        <taxon>Bacillati</taxon>
        <taxon>Chloroflexota</taxon>
        <taxon>Dehalococcoidia</taxon>
        <taxon>Dehalococcoidales</taxon>
        <taxon>Dehalococcoidaceae</taxon>
        <taxon>Dehalogenimonas</taxon>
    </lineage>
</organism>
<dbReference type="PANTHER" id="PTHR43778">
    <property type="entry name" value="PYRUVATE CARBOXYLASE"/>
    <property type="match status" value="1"/>
</dbReference>
<dbReference type="CDD" id="cd07937">
    <property type="entry name" value="DRE_TIM_PC_TC_5S"/>
    <property type="match status" value="1"/>
</dbReference>
<dbReference type="CDD" id="cd06850">
    <property type="entry name" value="biotinyl_domain"/>
    <property type="match status" value="1"/>
</dbReference>
<dbReference type="PANTHER" id="PTHR43778:SF2">
    <property type="entry name" value="PYRUVATE CARBOXYLASE, MITOCHONDRIAL"/>
    <property type="match status" value="1"/>
</dbReference>
<name>A0A2P5P8K9_9CHLR</name>
<evidence type="ECO:0000256" key="1">
    <source>
        <dbReference type="ARBA" id="ARBA00023267"/>
    </source>
</evidence>
<dbReference type="Pfam" id="PF00682">
    <property type="entry name" value="HMGL-like"/>
    <property type="match status" value="1"/>
</dbReference>
<dbReference type="PROSITE" id="PS50968">
    <property type="entry name" value="BIOTINYL_LIPOYL"/>
    <property type="match status" value="1"/>
</dbReference>
<evidence type="ECO:0000313" key="2">
    <source>
        <dbReference type="EMBL" id="PPD58642.1"/>
    </source>
</evidence>
<dbReference type="Pfam" id="PF00364">
    <property type="entry name" value="Biotin_lipoyl"/>
    <property type="match status" value="1"/>
</dbReference>
<keyword evidence="3" id="KW-1185">Reference proteome</keyword>
<dbReference type="NCBIfam" id="NF006761">
    <property type="entry name" value="PRK09282.1"/>
    <property type="match status" value="1"/>
</dbReference>
<dbReference type="PROSITE" id="PS50991">
    <property type="entry name" value="PYR_CT"/>
    <property type="match status" value="1"/>
</dbReference>
<dbReference type="Proteomes" id="UP000235653">
    <property type="component" value="Unassembled WGS sequence"/>
</dbReference>
<evidence type="ECO:0000313" key="3">
    <source>
        <dbReference type="Proteomes" id="UP000235653"/>
    </source>
</evidence>
<dbReference type="SUPFAM" id="SSF89000">
    <property type="entry name" value="post-HMGL domain-like"/>
    <property type="match status" value="1"/>
</dbReference>
<dbReference type="InterPro" id="IPR013785">
    <property type="entry name" value="Aldolase_TIM"/>
</dbReference>
<dbReference type="Gene3D" id="2.40.50.100">
    <property type="match status" value="1"/>
</dbReference>
<dbReference type="GO" id="GO:0006094">
    <property type="term" value="P:gluconeogenesis"/>
    <property type="evidence" value="ECO:0007669"/>
    <property type="project" value="TreeGrafter"/>
</dbReference>
<dbReference type="OrthoDB" id="9807469at2"/>
<dbReference type="RefSeq" id="WP_102330126.1">
    <property type="nucleotide sequence ID" value="NZ_CP058566.2"/>
</dbReference>
<dbReference type="InterPro" id="IPR001882">
    <property type="entry name" value="Biotin_BS"/>
</dbReference>